<sequence length="329" mass="33981">MHIPESPGIPFDAIIVGGSYAGLSAATQLARARRRVLVIDGGQRRNRYASHSHGFLTQDGSGTAAIAAEGKAQLMAYASVTWLDGMAVQAAANGDGDGFDVTLADGHVVHGRRLVLATGVIDELPPVDGLAERWGGSVFHCPYCHGYELEQGAIGVLATGALSMHHALMLPDWGTVTFFLNGAFEPDAAQLEQLEARGVTLVRTPVARIDGVADVVMTDGSCHAMAGLFVATRTRLASSLAGELGCLLEEGPMGPFVRTDEQKASSVPGVFCCGDAGRMAGSVAFAVADGAMAGVAAHRSLMFGLDQAAKPPSIFSPVPVTNAASALAR</sequence>
<dbReference type="SUPFAM" id="SSF51905">
    <property type="entry name" value="FAD/NAD(P)-binding domain"/>
    <property type="match status" value="1"/>
</dbReference>
<feature type="domain" description="FAD/NAD(P)-binding" evidence="3">
    <location>
        <begin position="12"/>
        <end position="285"/>
    </location>
</feature>
<dbReference type="Gene3D" id="3.50.50.60">
    <property type="entry name" value="FAD/NAD(P)-binding domain"/>
    <property type="match status" value="2"/>
</dbReference>
<evidence type="ECO:0000313" key="5">
    <source>
        <dbReference type="Proteomes" id="UP001219584"/>
    </source>
</evidence>
<proteinExistence type="predicted"/>
<name>A0ABY8HY00_9BURK</name>
<evidence type="ECO:0000256" key="2">
    <source>
        <dbReference type="ARBA" id="ARBA00023002"/>
    </source>
</evidence>
<gene>
    <name evidence="4" type="ORF">P9875_17365</name>
</gene>
<dbReference type="Pfam" id="PF07992">
    <property type="entry name" value="Pyr_redox_2"/>
    <property type="match status" value="1"/>
</dbReference>
<dbReference type="RefSeq" id="WP_278316068.1">
    <property type="nucleotide sequence ID" value="NZ_CP121464.1"/>
</dbReference>
<reference evidence="4 5" key="1">
    <citation type="submission" date="2023-04" db="EMBL/GenBank/DDBJ databases">
        <title>Nanopore sequencing of Janthinobacterium from water.</title>
        <authorList>
            <person name="Ciuchcinski K."/>
            <person name="Rokowska A."/>
            <person name="Dziewit L."/>
        </authorList>
    </citation>
    <scope>NUCLEOTIDE SEQUENCE [LARGE SCALE GENOMIC DNA]</scope>
    <source>
        <strain evidence="4 5">DEMB2</strain>
    </source>
</reference>
<keyword evidence="1" id="KW-0285">Flavoprotein</keyword>
<dbReference type="InterPro" id="IPR023753">
    <property type="entry name" value="FAD/NAD-binding_dom"/>
</dbReference>
<dbReference type="PRINTS" id="PR00368">
    <property type="entry name" value="FADPNR"/>
</dbReference>
<evidence type="ECO:0000313" key="4">
    <source>
        <dbReference type="EMBL" id="WFR77494.1"/>
    </source>
</evidence>
<accession>A0ABY8HY00</accession>
<keyword evidence="5" id="KW-1185">Reference proteome</keyword>
<dbReference type="Proteomes" id="UP001219584">
    <property type="component" value="Chromosome"/>
</dbReference>
<dbReference type="InterPro" id="IPR050097">
    <property type="entry name" value="Ferredoxin-NADP_redctase_2"/>
</dbReference>
<organism evidence="4 5">
    <name type="scientific">Janthinobacterium rivuli</name>
    <dbReference type="NCBI Taxonomy" id="2751478"/>
    <lineage>
        <taxon>Bacteria</taxon>
        <taxon>Pseudomonadati</taxon>
        <taxon>Pseudomonadota</taxon>
        <taxon>Betaproteobacteria</taxon>
        <taxon>Burkholderiales</taxon>
        <taxon>Oxalobacteraceae</taxon>
        <taxon>Janthinobacterium</taxon>
    </lineage>
</organism>
<dbReference type="InterPro" id="IPR036188">
    <property type="entry name" value="FAD/NAD-bd_sf"/>
</dbReference>
<keyword evidence="2" id="KW-0560">Oxidoreductase</keyword>
<protein>
    <submittedName>
        <fullName evidence="4">NAD(P)/FAD-dependent oxidoreductase</fullName>
    </submittedName>
</protein>
<evidence type="ECO:0000259" key="3">
    <source>
        <dbReference type="Pfam" id="PF07992"/>
    </source>
</evidence>
<dbReference type="EMBL" id="CP121464">
    <property type="protein sequence ID" value="WFR77494.1"/>
    <property type="molecule type" value="Genomic_DNA"/>
</dbReference>
<dbReference type="PRINTS" id="PR00469">
    <property type="entry name" value="PNDRDTASEII"/>
</dbReference>
<dbReference type="PANTHER" id="PTHR48105">
    <property type="entry name" value="THIOREDOXIN REDUCTASE 1-RELATED-RELATED"/>
    <property type="match status" value="1"/>
</dbReference>
<evidence type="ECO:0000256" key="1">
    <source>
        <dbReference type="ARBA" id="ARBA00022630"/>
    </source>
</evidence>